<protein>
    <submittedName>
        <fullName evidence="1">Uncharacterized protein</fullName>
    </submittedName>
</protein>
<gene>
    <name evidence="1" type="ORF">ONZ43_g3182</name>
</gene>
<accession>A0ACC2IXS4</accession>
<dbReference type="EMBL" id="JAPESX010000717">
    <property type="protein sequence ID" value="KAJ8119995.1"/>
    <property type="molecule type" value="Genomic_DNA"/>
</dbReference>
<evidence type="ECO:0000313" key="1">
    <source>
        <dbReference type="EMBL" id="KAJ8119995.1"/>
    </source>
</evidence>
<proteinExistence type="predicted"/>
<dbReference type="Proteomes" id="UP001153334">
    <property type="component" value="Unassembled WGS sequence"/>
</dbReference>
<sequence length="712" mass="79994">MIRAPTVPLLRVSSRWAIKSSTGSLLKLKSQPQFRFFSSETTPGISTANTPATPFDLLKETLSFPEQNALRAGHVVVLHGFLGKRRDNSSKLSFCDLQLNGAGRRPVQIVSSWEKEASEQQTVHLKLKSTPAYSPVCVKGFLKEVHTEGGEETSSGQPLQRKYELKLEELTCLNPFPKDIIVSKDAVWPPKLRHLQMRFDPLLVDRLHFRYAVARLFTQFLTSNTFVHVGTPTLFKSTPEGAREFLVPTRRRGFAYALPQSPQQYKQILMAGGVYRYFQFAKCFRDEDHRADRQPEFTQLDLEMAFATGTTVMRTVEKLMKALVEFLHESYTPTIINGVRHPCPREPNDSISDMPRYEKVVKPFTHMTYEHAMSKYGVDKPDLRMKWKQASLLNRVEDWLSPDITSKITTLTNPIVEACKFRFEGTPEESAEFIKNFFDTLPNTPYRLGSDSAPGVFVFNSSKPLQGLSALDHEAAAIIAEFQVDKHWDMCEDGDVIIIHARERRPTQGGSTELGRLRQLIYDAAVENGLLPKDYSLNFAWITEFPMFSPNEDGPGQGGSAGFSATHHPFTAPLTKEDVDLLMTDPRKAKADHYDLVLNGVEIGGGSRRIHIAEVQEYVMRDVLKMTDEGVGQFSHLLEALRAGCPPHAGFAIGFDRLISILCDVPSVRDVIAFPKNNKGEDQLVGSPSKTTLAQQKTYHLFSKPQSKANSA</sequence>
<comment type="caution">
    <text evidence="1">The sequence shown here is derived from an EMBL/GenBank/DDBJ whole genome shotgun (WGS) entry which is preliminary data.</text>
</comment>
<evidence type="ECO:0000313" key="2">
    <source>
        <dbReference type="Proteomes" id="UP001153334"/>
    </source>
</evidence>
<organism evidence="1 2">
    <name type="scientific">Nemania bipapillata</name>
    <dbReference type="NCBI Taxonomy" id="110536"/>
    <lineage>
        <taxon>Eukaryota</taxon>
        <taxon>Fungi</taxon>
        <taxon>Dikarya</taxon>
        <taxon>Ascomycota</taxon>
        <taxon>Pezizomycotina</taxon>
        <taxon>Sordariomycetes</taxon>
        <taxon>Xylariomycetidae</taxon>
        <taxon>Xylariales</taxon>
        <taxon>Xylariaceae</taxon>
        <taxon>Nemania</taxon>
    </lineage>
</organism>
<keyword evidence="2" id="KW-1185">Reference proteome</keyword>
<name>A0ACC2IXS4_9PEZI</name>
<reference evidence="1" key="1">
    <citation type="submission" date="2022-11" db="EMBL/GenBank/DDBJ databases">
        <title>Genome Sequence of Nemania bipapillata.</title>
        <authorList>
            <person name="Buettner E."/>
        </authorList>
    </citation>
    <scope>NUCLEOTIDE SEQUENCE</scope>
    <source>
        <strain evidence="1">CP14</strain>
    </source>
</reference>